<evidence type="ECO:0000256" key="1">
    <source>
        <dbReference type="SAM" id="Phobius"/>
    </source>
</evidence>
<feature type="transmembrane region" description="Helical" evidence="1">
    <location>
        <begin position="7"/>
        <end position="28"/>
    </location>
</feature>
<dbReference type="EMBL" id="CP098807">
    <property type="protein sequence ID" value="USJ24694.1"/>
    <property type="molecule type" value="Genomic_DNA"/>
</dbReference>
<dbReference type="RefSeq" id="WP_252160506.1">
    <property type="nucleotide sequence ID" value="NZ_CP098807.1"/>
</dbReference>
<protein>
    <submittedName>
        <fullName evidence="2">Uncharacterized protein</fullName>
    </submittedName>
</protein>
<sequence>MLSDRKFCVVVSSALVLVAFVLVMRFLPELVAWSGWTLCEGQTCNLQGWLSALSGWVAAIVAAFTVFPLYRQLTHQQRQTDFQLGDSSPSLELVREKHGYDGGAVFRIINWNRRQLIVTSLEIRTAAIETHAARVKVTVAGVDRAVDGQRILLPVRITGWENRSAAPHSEQITVRFHVGWTKWHQLRDATEKPPVAITFSGHLNDEKRAPVKLSIDIPLFDFVLT</sequence>
<evidence type="ECO:0000313" key="3">
    <source>
        <dbReference type="Proteomes" id="UP001055460"/>
    </source>
</evidence>
<name>A0A9Q8YBK3_ENSAD</name>
<keyword evidence="1" id="KW-0472">Membrane</keyword>
<keyword evidence="1" id="KW-1133">Transmembrane helix</keyword>
<organism evidence="2 3">
    <name type="scientific">Ensifer adhaerens</name>
    <name type="common">Sinorhizobium morelense</name>
    <dbReference type="NCBI Taxonomy" id="106592"/>
    <lineage>
        <taxon>Bacteria</taxon>
        <taxon>Pseudomonadati</taxon>
        <taxon>Pseudomonadota</taxon>
        <taxon>Alphaproteobacteria</taxon>
        <taxon>Hyphomicrobiales</taxon>
        <taxon>Rhizobiaceae</taxon>
        <taxon>Sinorhizobium/Ensifer group</taxon>
        <taxon>Ensifer</taxon>
    </lineage>
</organism>
<dbReference type="AlphaFoldDB" id="A0A9Q8YBK3"/>
<evidence type="ECO:0000313" key="2">
    <source>
        <dbReference type="EMBL" id="USJ24694.1"/>
    </source>
</evidence>
<keyword evidence="1" id="KW-0812">Transmembrane</keyword>
<accession>A0A9Q8YBK3</accession>
<gene>
    <name evidence="2" type="ORF">NE863_06940</name>
</gene>
<feature type="transmembrane region" description="Helical" evidence="1">
    <location>
        <begin position="48"/>
        <end position="70"/>
    </location>
</feature>
<reference evidence="2" key="1">
    <citation type="submission" date="2022-06" db="EMBL/GenBank/DDBJ databases">
        <title>Physiological and biochemical characterization and genomic elucidation of a strain of the genus Ensifer adhaerens M8 that combines arsenic oxidation and chromium reduction.</title>
        <authorList>
            <person name="Li X."/>
            <person name="Yu c."/>
        </authorList>
    </citation>
    <scope>NUCLEOTIDE SEQUENCE</scope>
    <source>
        <strain evidence="2">M8</strain>
    </source>
</reference>
<dbReference type="Proteomes" id="UP001055460">
    <property type="component" value="Chromosome"/>
</dbReference>
<proteinExistence type="predicted"/>